<sequence length="184" mass="20604">MKGLLTALVILASLGAYSQKYGTTLGLRLGNDITRTIGITAEQRLFKRITAEGILQSDLSRNHTAHLLIRRHYPLLSKRLTIFTGAGASLGLEESKKEVSSTQEVITTYGNETLGIDLMVGAELTLLGFSVSLDYKPNINLAGRESWIKNQVGVSVRTVLIKDRQRKKNQRQRKRARRKKDRQN</sequence>
<dbReference type="OrthoDB" id="963987at2"/>
<dbReference type="AlphaFoldDB" id="A0A3D9LI83"/>
<keyword evidence="3" id="KW-1185">Reference proteome</keyword>
<comment type="caution">
    <text evidence="2">The sequence shown here is derived from an EMBL/GenBank/DDBJ whole genome shotgun (WGS) entry which is preliminary data.</text>
</comment>
<accession>A0A3D9LI83</accession>
<evidence type="ECO:0000256" key="1">
    <source>
        <dbReference type="SAM" id="MobiDB-lite"/>
    </source>
</evidence>
<dbReference type="RefSeq" id="WP_115866055.1">
    <property type="nucleotide sequence ID" value="NZ_QREG01000001.1"/>
</dbReference>
<evidence type="ECO:0000313" key="3">
    <source>
        <dbReference type="Proteomes" id="UP000256779"/>
    </source>
</evidence>
<organism evidence="2 3">
    <name type="scientific">Marinoscillum furvescens DSM 4134</name>
    <dbReference type="NCBI Taxonomy" id="1122208"/>
    <lineage>
        <taxon>Bacteria</taxon>
        <taxon>Pseudomonadati</taxon>
        <taxon>Bacteroidota</taxon>
        <taxon>Cytophagia</taxon>
        <taxon>Cytophagales</taxon>
        <taxon>Reichenbachiellaceae</taxon>
        <taxon>Marinoscillum</taxon>
    </lineage>
</organism>
<gene>
    <name evidence="2" type="ORF">C7460_10148</name>
</gene>
<feature type="region of interest" description="Disordered" evidence="1">
    <location>
        <begin position="164"/>
        <end position="184"/>
    </location>
</feature>
<reference evidence="2 3" key="1">
    <citation type="submission" date="2018-07" db="EMBL/GenBank/DDBJ databases">
        <title>Genomic Encyclopedia of Type Strains, Phase IV (KMG-IV): sequencing the most valuable type-strain genomes for metagenomic binning, comparative biology and taxonomic classification.</title>
        <authorList>
            <person name="Goeker M."/>
        </authorList>
    </citation>
    <scope>NUCLEOTIDE SEQUENCE [LARGE SCALE GENOMIC DNA]</scope>
    <source>
        <strain evidence="2 3">DSM 4134</strain>
    </source>
</reference>
<protein>
    <recommendedName>
        <fullName evidence="4">Outer membrane protein with beta-barrel domain</fullName>
    </recommendedName>
</protein>
<dbReference type="Proteomes" id="UP000256779">
    <property type="component" value="Unassembled WGS sequence"/>
</dbReference>
<evidence type="ECO:0000313" key="2">
    <source>
        <dbReference type="EMBL" id="REE05533.1"/>
    </source>
</evidence>
<proteinExistence type="predicted"/>
<evidence type="ECO:0008006" key="4">
    <source>
        <dbReference type="Google" id="ProtNLM"/>
    </source>
</evidence>
<name>A0A3D9LI83_MARFU</name>
<dbReference type="EMBL" id="QREG01000001">
    <property type="protein sequence ID" value="REE05533.1"/>
    <property type="molecule type" value="Genomic_DNA"/>
</dbReference>